<keyword evidence="2" id="KW-0813">Transport</keyword>
<keyword evidence="5 7" id="KW-0472">Membrane</keyword>
<dbReference type="PANTHER" id="PTHR23510">
    <property type="entry name" value="INNER MEMBRANE TRANSPORT PROTEIN YAJR"/>
    <property type="match status" value="1"/>
</dbReference>
<feature type="transmembrane region" description="Helical" evidence="7">
    <location>
        <begin position="247"/>
        <end position="273"/>
    </location>
</feature>
<evidence type="ECO:0000256" key="2">
    <source>
        <dbReference type="ARBA" id="ARBA00022448"/>
    </source>
</evidence>
<gene>
    <name evidence="9" type="ORF">TeGR_g1226</name>
</gene>
<evidence type="ECO:0000256" key="4">
    <source>
        <dbReference type="ARBA" id="ARBA00022989"/>
    </source>
</evidence>
<keyword evidence="3 7" id="KW-0812">Transmembrane</keyword>
<evidence type="ECO:0000256" key="5">
    <source>
        <dbReference type="ARBA" id="ARBA00023136"/>
    </source>
</evidence>
<feature type="transmembrane region" description="Helical" evidence="7">
    <location>
        <begin position="185"/>
        <end position="203"/>
    </location>
</feature>
<keyword evidence="10" id="KW-1185">Reference proteome</keyword>
<dbReference type="EMBL" id="BRYB01000288">
    <property type="protein sequence ID" value="GMI27016.1"/>
    <property type="molecule type" value="Genomic_DNA"/>
</dbReference>
<dbReference type="PROSITE" id="PS50850">
    <property type="entry name" value="MFS"/>
    <property type="match status" value="1"/>
</dbReference>
<feature type="domain" description="Major facilitator superfamily (MFS) profile" evidence="8">
    <location>
        <begin position="13"/>
        <end position="442"/>
    </location>
</feature>
<comment type="subcellular location">
    <subcellularLocation>
        <location evidence="1">Endomembrane system</location>
        <topology evidence="1">Multi-pass membrane protein</topology>
    </subcellularLocation>
</comment>
<feature type="transmembrane region" description="Helical" evidence="7">
    <location>
        <begin position="341"/>
        <end position="367"/>
    </location>
</feature>
<feature type="transmembrane region" description="Helical" evidence="7">
    <location>
        <begin position="416"/>
        <end position="436"/>
    </location>
</feature>
<keyword evidence="4 7" id="KW-1133">Transmembrane helix</keyword>
<accession>A0ABQ6MJJ6</accession>
<feature type="transmembrane region" description="Helical" evidence="7">
    <location>
        <begin position="373"/>
        <end position="395"/>
    </location>
</feature>
<proteinExistence type="predicted"/>
<feature type="transmembrane region" description="Helical" evidence="7">
    <location>
        <begin position="285"/>
        <end position="305"/>
    </location>
</feature>
<protein>
    <recommendedName>
        <fullName evidence="8">Major facilitator superfamily (MFS) profile domain-containing protein</fullName>
    </recommendedName>
</protein>
<dbReference type="InterPro" id="IPR036259">
    <property type="entry name" value="MFS_trans_sf"/>
</dbReference>
<feature type="transmembrane region" description="Helical" evidence="7">
    <location>
        <begin position="48"/>
        <end position="75"/>
    </location>
</feature>
<dbReference type="SUPFAM" id="SSF103473">
    <property type="entry name" value="MFS general substrate transporter"/>
    <property type="match status" value="1"/>
</dbReference>
<feature type="transmembrane region" description="Helical" evidence="7">
    <location>
        <begin position="311"/>
        <end position="329"/>
    </location>
</feature>
<sequence>MNTPSEISSRNAYLPLFYFNVFFACVSFSIIMPSLAPYLGRCGESDPTFLASVVAMYSIGEMIGSLAFGAMYNSAVRRDRLSGPKNTLVVVILTSVLGSLLYVLADVVKMPALALVGRFLEGLWTGGQQSVEQAYLAFVALPGERTALTSKLGTFAVLGFILGPAFGAIFTGLDVTILGFKLDAYTAPGIFIVVASVAMLVATQNMFKTTALSGREIAAAGKLGDGVDEGEAATGGEVALAPSKRGIVTLLIMFFVHFYSFAVQETITTPLLLNLYEFQQVEVNLVFVGVGVLSLLTSGAVGILSKFFSDRAMLVASIVLGGAGSVILIDSSSTILSIPRFLFGFAVITVAFPMGRNVTISIYSAVLGDVEQGFYMGLMLAVGAIPRALGPFWAIKSLQLAMDAEGKFHTYLEFETAAAFFALGLVLTLGTINALVPFEEFHGLNGGGGEGDLEGAVSEATPLVAAKSPAASYQSPGAIMGGTPGSQKRLKERRNSNRPSLVAQIQGEFPSSSNISGMAGSFQGEKGGGMGGRAKVADIS</sequence>
<dbReference type="InterPro" id="IPR011701">
    <property type="entry name" value="MFS"/>
</dbReference>
<dbReference type="Pfam" id="PF07690">
    <property type="entry name" value="MFS_1"/>
    <property type="match status" value="1"/>
</dbReference>
<evidence type="ECO:0000313" key="10">
    <source>
        <dbReference type="Proteomes" id="UP001165060"/>
    </source>
</evidence>
<dbReference type="Proteomes" id="UP001165060">
    <property type="component" value="Unassembled WGS sequence"/>
</dbReference>
<dbReference type="InterPro" id="IPR020846">
    <property type="entry name" value="MFS_dom"/>
</dbReference>
<dbReference type="InterPro" id="IPR051068">
    <property type="entry name" value="MFS_Domain-Containing_Protein"/>
</dbReference>
<evidence type="ECO:0000256" key="6">
    <source>
        <dbReference type="SAM" id="MobiDB-lite"/>
    </source>
</evidence>
<evidence type="ECO:0000313" key="9">
    <source>
        <dbReference type="EMBL" id="GMI27016.1"/>
    </source>
</evidence>
<reference evidence="9 10" key="1">
    <citation type="journal article" date="2023" name="Commun. Biol.">
        <title>Genome analysis of Parmales, the sister group of diatoms, reveals the evolutionary specialization of diatoms from phago-mixotrophs to photoautotrophs.</title>
        <authorList>
            <person name="Ban H."/>
            <person name="Sato S."/>
            <person name="Yoshikawa S."/>
            <person name="Yamada K."/>
            <person name="Nakamura Y."/>
            <person name="Ichinomiya M."/>
            <person name="Sato N."/>
            <person name="Blanc-Mathieu R."/>
            <person name="Endo H."/>
            <person name="Kuwata A."/>
            <person name="Ogata H."/>
        </authorList>
    </citation>
    <scope>NUCLEOTIDE SEQUENCE [LARGE SCALE GENOMIC DNA]</scope>
</reference>
<feature type="transmembrane region" description="Helical" evidence="7">
    <location>
        <begin position="152"/>
        <end position="173"/>
    </location>
</feature>
<dbReference type="PANTHER" id="PTHR23510:SF3">
    <property type="entry name" value="MAJOR FACILITATOR SUPERFAMILY DOMAIN-CONTAINING PROTEIN 8"/>
    <property type="match status" value="1"/>
</dbReference>
<name>A0ABQ6MJJ6_9STRA</name>
<evidence type="ECO:0000256" key="1">
    <source>
        <dbReference type="ARBA" id="ARBA00004127"/>
    </source>
</evidence>
<evidence type="ECO:0000259" key="8">
    <source>
        <dbReference type="PROSITE" id="PS50850"/>
    </source>
</evidence>
<evidence type="ECO:0000256" key="7">
    <source>
        <dbReference type="SAM" id="Phobius"/>
    </source>
</evidence>
<feature type="transmembrane region" description="Helical" evidence="7">
    <location>
        <begin position="12"/>
        <end position="36"/>
    </location>
</feature>
<feature type="transmembrane region" description="Helical" evidence="7">
    <location>
        <begin position="87"/>
        <end position="105"/>
    </location>
</feature>
<comment type="caution">
    <text evidence="9">The sequence shown here is derived from an EMBL/GenBank/DDBJ whole genome shotgun (WGS) entry which is preliminary data.</text>
</comment>
<organism evidence="9 10">
    <name type="scientific">Tetraparma gracilis</name>
    <dbReference type="NCBI Taxonomy" id="2962635"/>
    <lineage>
        <taxon>Eukaryota</taxon>
        <taxon>Sar</taxon>
        <taxon>Stramenopiles</taxon>
        <taxon>Ochrophyta</taxon>
        <taxon>Bolidophyceae</taxon>
        <taxon>Parmales</taxon>
        <taxon>Triparmaceae</taxon>
        <taxon>Tetraparma</taxon>
    </lineage>
</organism>
<feature type="region of interest" description="Disordered" evidence="6">
    <location>
        <begin position="475"/>
        <end position="540"/>
    </location>
</feature>
<dbReference type="Gene3D" id="1.20.1250.20">
    <property type="entry name" value="MFS general substrate transporter like domains"/>
    <property type="match status" value="1"/>
</dbReference>
<evidence type="ECO:0000256" key="3">
    <source>
        <dbReference type="ARBA" id="ARBA00022692"/>
    </source>
</evidence>